<organism evidence="1 2">
    <name type="scientific">Petralouisia muris</name>
    <dbReference type="NCBI Taxonomy" id="3032872"/>
    <lineage>
        <taxon>Bacteria</taxon>
        <taxon>Bacillati</taxon>
        <taxon>Bacillota</taxon>
        <taxon>Clostridia</taxon>
        <taxon>Lachnospirales</taxon>
        <taxon>Lachnospiraceae</taxon>
        <taxon>Petralouisia</taxon>
    </lineage>
</organism>
<proteinExistence type="predicted"/>
<evidence type="ECO:0000313" key="2">
    <source>
        <dbReference type="Proteomes" id="UP000304953"/>
    </source>
</evidence>
<dbReference type="EMBL" id="SRYA01000075">
    <property type="protein sequence ID" value="TGY90979.1"/>
    <property type="molecule type" value="Genomic_DNA"/>
</dbReference>
<keyword evidence="2" id="KW-1185">Reference proteome</keyword>
<name>A0AC61RQ93_9FIRM</name>
<comment type="caution">
    <text evidence="1">The sequence shown here is derived from an EMBL/GenBank/DDBJ whole genome shotgun (WGS) entry which is preliminary data.</text>
</comment>
<protein>
    <submittedName>
        <fullName evidence="1">Uncharacterized protein</fullName>
    </submittedName>
</protein>
<reference evidence="1" key="1">
    <citation type="submission" date="2019-04" db="EMBL/GenBank/DDBJ databases">
        <title>Microbes associate with the intestines of laboratory mice.</title>
        <authorList>
            <person name="Navarre W."/>
            <person name="Wong E."/>
            <person name="Huang K."/>
            <person name="Tropini C."/>
            <person name="Ng K."/>
            <person name="Yu B."/>
        </authorList>
    </citation>
    <scope>NUCLEOTIDE SEQUENCE</scope>
    <source>
        <strain evidence="1">NM01_1-7b</strain>
    </source>
</reference>
<dbReference type="Proteomes" id="UP000304953">
    <property type="component" value="Unassembled WGS sequence"/>
</dbReference>
<accession>A0AC61RQ93</accession>
<sequence>MFNKVYTKFVKHIEEFDLITKDTKKIVIATSGGKDANIMTELLYRYKMEFRADLELVLANAAIPKWKYNPTEFIKNIDDEKIIKALEDESVYIEKHKEYWESKGISTVYLEHSEGDGDDAIFNSSIPCTHCFVAQKKALFRYMEGLEDAEHCRLAIGITKWDILYLALSNILRANGKTWKDIKRDEPARYEMYCQHFATFSPIPKINIGIPNKTVYCIEPIVCLSDMETREYAKTLELPIIPDVCVSLFGEKFSSDKRFFDNFMKVTAIEECNIAQNNQAIELNLLDPLYSNYSDILALLDKTEIMPPFEDFDGILYKSYMDEVMKAGVVD</sequence>
<gene>
    <name evidence="1" type="ORF">E5329_23345</name>
</gene>
<evidence type="ECO:0000313" key="1">
    <source>
        <dbReference type="EMBL" id="TGY90979.1"/>
    </source>
</evidence>